<dbReference type="Pfam" id="PF23549">
    <property type="entry name" value="Zn_ribbon_GRF_2"/>
    <property type="match status" value="1"/>
</dbReference>
<organism evidence="3 4">
    <name type="scientific">Lasiosphaeria ovina</name>
    <dbReference type="NCBI Taxonomy" id="92902"/>
    <lineage>
        <taxon>Eukaryota</taxon>
        <taxon>Fungi</taxon>
        <taxon>Dikarya</taxon>
        <taxon>Ascomycota</taxon>
        <taxon>Pezizomycotina</taxon>
        <taxon>Sordariomycetes</taxon>
        <taxon>Sordariomycetidae</taxon>
        <taxon>Sordariales</taxon>
        <taxon>Lasiosphaeriaceae</taxon>
        <taxon>Lasiosphaeria</taxon>
    </lineage>
</organism>
<evidence type="ECO:0000259" key="2">
    <source>
        <dbReference type="Pfam" id="PF23549"/>
    </source>
</evidence>
<name>A0AAE0N0J0_9PEZI</name>
<reference evidence="3" key="1">
    <citation type="journal article" date="2023" name="Mol. Phylogenet. Evol.">
        <title>Genome-scale phylogeny and comparative genomics of the fungal order Sordariales.</title>
        <authorList>
            <person name="Hensen N."/>
            <person name="Bonometti L."/>
            <person name="Westerberg I."/>
            <person name="Brannstrom I.O."/>
            <person name="Guillou S."/>
            <person name="Cros-Aarteil S."/>
            <person name="Calhoun S."/>
            <person name="Haridas S."/>
            <person name="Kuo A."/>
            <person name="Mondo S."/>
            <person name="Pangilinan J."/>
            <person name="Riley R."/>
            <person name="LaButti K."/>
            <person name="Andreopoulos B."/>
            <person name="Lipzen A."/>
            <person name="Chen C."/>
            <person name="Yan M."/>
            <person name="Daum C."/>
            <person name="Ng V."/>
            <person name="Clum A."/>
            <person name="Steindorff A."/>
            <person name="Ohm R.A."/>
            <person name="Martin F."/>
            <person name="Silar P."/>
            <person name="Natvig D.O."/>
            <person name="Lalanne C."/>
            <person name="Gautier V."/>
            <person name="Ament-Velasquez S.L."/>
            <person name="Kruys A."/>
            <person name="Hutchinson M.I."/>
            <person name="Powell A.J."/>
            <person name="Barry K."/>
            <person name="Miller A.N."/>
            <person name="Grigoriev I.V."/>
            <person name="Debuchy R."/>
            <person name="Gladieux P."/>
            <person name="Hiltunen Thoren M."/>
            <person name="Johannesson H."/>
        </authorList>
    </citation>
    <scope>NUCLEOTIDE SEQUENCE</scope>
    <source>
        <strain evidence="3">CBS 958.72</strain>
    </source>
</reference>
<feature type="region of interest" description="Disordered" evidence="1">
    <location>
        <begin position="136"/>
        <end position="164"/>
    </location>
</feature>
<dbReference type="EMBL" id="JAULSN010000009">
    <property type="protein sequence ID" value="KAK3364994.1"/>
    <property type="molecule type" value="Genomic_DNA"/>
</dbReference>
<gene>
    <name evidence="3" type="ORF">B0T24DRAFT_712426</name>
</gene>
<proteinExistence type="predicted"/>
<accession>A0AAE0N0J0</accession>
<dbReference type="InterPro" id="IPR056444">
    <property type="entry name" value="Zn_ribbon_GRF_2"/>
</dbReference>
<dbReference type="AlphaFoldDB" id="A0AAE0N0J0"/>
<evidence type="ECO:0000313" key="4">
    <source>
        <dbReference type="Proteomes" id="UP001287356"/>
    </source>
</evidence>
<evidence type="ECO:0000313" key="3">
    <source>
        <dbReference type="EMBL" id="KAK3364994.1"/>
    </source>
</evidence>
<reference evidence="3" key="2">
    <citation type="submission" date="2023-06" db="EMBL/GenBank/DDBJ databases">
        <authorList>
            <consortium name="Lawrence Berkeley National Laboratory"/>
            <person name="Haridas S."/>
            <person name="Hensen N."/>
            <person name="Bonometti L."/>
            <person name="Westerberg I."/>
            <person name="Brannstrom I.O."/>
            <person name="Guillou S."/>
            <person name="Cros-Aarteil S."/>
            <person name="Calhoun S."/>
            <person name="Kuo A."/>
            <person name="Mondo S."/>
            <person name="Pangilinan J."/>
            <person name="Riley R."/>
            <person name="Labutti K."/>
            <person name="Andreopoulos B."/>
            <person name="Lipzen A."/>
            <person name="Chen C."/>
            <person name="Yanf M."/>
            <person name="Daum C."/>
            <person name="Ng V."/>
            <person name="Clum A."/>
            <person name="Steindorff A."/>
            <person name="Ohm R."/>
            <person name="Martin F."/>
            <person name="Silar P."/>
            <person name="Natvig D."/>
            <person name="Lalanne C."/>
            <person name="Gautier V."/>
            <person name="Ament-Velasquez S.L."/>
            <person name="Kruys A."/>
            <person name="Hutchinson M.I."/>
            <person name="Powell A.J."/>
            <person name="Barry K."/>
            <person name="Miller A.N."/>
            <person name="Grigoriev I.V."/>
            <person name="Debuchy R."/>
            <person name="Gladieux P."/>
            <person name="Thoren M.H."/>
            <person name="Johannesson H."/>
        </authorList>
    </citation>
    <scope>NUCLEOTIDE SEQUENCE</scope>
    <source>
        <strain evidence="3">CBS 958.72</strain>
    </source>
</reference>
<protein>
    <recommendedName>
        <fullName evidence="2">GRF-like zinc ribbon domain-containing protein</fullName>
    </recommendedName>
</protein>
<comment type="caution">
    <text evidence="3">The sequence shown here is derived from an EMBL/GenBank/DDBJ whole genome shotgun (WGS) entry which is preliminary data.</text>
</comment>
<keyword evidence="4" id="KW-1185">Reference proteome</keyword>
<sequence>MDTGLHDRRGRGKDTERHQHADDDDDALTQRDLHLPTALSAPAAFLGPPDPNIIPSPPTDAALCGAWAEAAHHRHAPLPEHGRVCEGYGRPSTLKHTTENNPKSNIRRPYYKCAPYNSWFTWADVIGIDEGNAPRRATARRPAASASPASTLARGPAGAARSNRRERLELEPGKSLLTAHFCCRGAVTLSMLLSPVHLALLYRPL</sequence>
<feature type="compositionally biased region" description="Basic and acidic residues" evidence="1">
    <location>
        <begin position="1"/>
        <end position="21"/>
    </location>
</feature>
<feature type="domain" description="GRF-like zinc ribbon" evidence="2">
    <location>
        <begin position="89"/>
        <end position="124"/>
    </location>
</feature>
<evidence type="ECO:0000256" key="1">
    <source>
        <dbReference type="SAM" id="MobiDB-lite"/>
    </source>
</evidence>
<feature type="compositionally biased region" description="Low complexity" evidence="1">
    <location>
        <begin position="136"/>
        <end position="154"/>
    </location>
</feature>
<feature type="region of interest" description="Disordered" evidence="1">
    <location>
        <begin position="1"/>
        <end position="30"/>
    </location>
</feature>
<dbReference type="Proteomes" id="UP001287356">
    <property type="component" value="Unassembled WGS sequence"/>
</dbReference>